<dbReference type="CDD" id="cd06222">
    <property type="entry name" value="RNase_H_like"/>
    <property type="match status" value="1"/>
</dbReference>
<dbReference type="PANTHER" id="PTHR47723">
    <property type="entry name" value="OS05G0353850 PROTEIN"/>
    <property type="match status" value="1"/>
</dbReference>
<evidence type="ECO:0000313" key="1">
    <source>
        <dbReference type="EMBL" id="MQM14649.1"/>
    </source>
</evidence>
<name>A0A843WWH8_COLES</name>
<dbReference type="Proteomes" id="UP000652761">
    <property type="component" value="Unassembled WGS sequence"/>
</dbReference>
<dbReference type="InterPro" id="IPR036397">
    <property type="entry name" value="RNaseH_sf"/>
</dbReference>
<sequence length="147" mass="15711">ALPPRVDFCLNVDGACKGNPGVCGGGRCIISANGEVHLAFAFCYEYGNSMLAEVHALCDALVQSIISGVCPLWQSSWWWRVARSFLGKAGAQIVHVYRESNWVADALAKHACEGGVNMVFHSFNSLSSACKGPAILDKTGLPSIRLV</sequence>
<dbReference type="Gene3D" id="3.30.420.10">
    <property type="entry name" value="Ribonuclease H-like superfamily/Ribonuclease H"/>
    <property type="match status" value="1"/>
</dbReference>
<dbReference type="PANTHER" id="PTHR47723:SF19">
    <property type="entry name" value="POLYNUCLEOTIDYL TRANSFERASE, RIBONUCLEASE H-LIKE SUPERFAMILY PROTEIN"/>
    <property type="match status" value="1"/>
</dbReference>
<comment type="caution">
    <text evidence="1">The sequence shown here is derived from an EMBL/GenBank/DDBJ whole genome shotgun (WGS) entry which is preliminary data.</text>
</comment>
<evidence type="ECO:0000313" key="2">
    <source>
        <dbReference type="Proteomes" id="UP000652761"/>
    </source>
</evidence>
<proteinExistence type="predicted"/>
<keyword evidence="2" id="KW-1185">Reference proteome</keyword>
<dbReference type="InterPro" id="IPR044730">
    <property type="entry name" value="RNase_H-like_dom_plant"/>
</dbReference>
<protein>
    <recommendedName>
        <fullName evidence="3">RNase H type-1 domain-containing protein</fullName>
    </recommendedName>
</protein>
<feature type="non-terminal residue" evidence="1">
    <location>
        <position position="147"/>
    </location>
</feature>
<dbReference type="InterPro" id="IPR053151">
    <property type="entry name" value="RNase_H-like"/>
</dbReference>
<dbReference type="GO" id="GO:0003676">
    <property type="term" value="F:nucleic acid binding"/>
    <property type="evidence" value="ECO:0007669"/>
    <property type="project" value="InterPro"/>
</dbReference>
<dbReference type="OrthoDB" id="818613at2759"/>
<feature type="non-terminal residue" evidence="1">
    <location>
        <position position="1"/>
    </location>
</feature>
<dbReference type="EMBL" id="NMUH01006177">
    <property type="protein sequence ID" value="MQM14649.1"/>
    <property type="molecule type" value="Genomic_DNA"/>
</dbReference>
<reference evidence="1" key="1">
    <citation type="submission" date="2017-07" db="EMBL/GenBank/DDBJ databases">
        <title>Taro Niue Genome Assembly and Annotation.</title>
        <authorList>
            <person name="Atibalentja N."/>
            <person name="Keating K."/>
            <person name="Fields C.J."/>
        </authorList>
    </citation>
    <scope>NUCLEOTIDE SEQUENCE</scope>
    <source>
        <strain evidence="1">Niue_2</strain>
        <tissue evidence="1">Leaf</tissue>
    </source>
</reference>
<dbReference type="InterPro" id="IPR012337">
    <property type="entry name" value="RNaseH-like_sf"/>
</dbReference>
<gene>
    <name evidence="1" type="ORF">Taro_047585</name>
</gene>
<evidence type="ECO:0008006" key="3">
    <source>
        <dbReference type="Google" id="ProtNLM"/>
    </source>
</evidence>
<dbReference type="AlphaFoldDB" id="A0A843WWH8"/>
<organism evidence="1 2">
    <name type="scientific">Colocasia esculenta</name>
    <name type="common">Wild taro</name>
    <name type="synonym">Arum esculentum</name>
    <dbReference type="NCBI Taxonomy" id="4460"/>
    <lineage>
        <taxon>Eukaryota</taxon>
        <taxon>Viridiplantae</taxon>
        <taxon>Streptophyta</taxon>
        <taxon>Embryophyta</taxon>
        <taxon>Tracheophyta</taxon>
        <taxon>Spermatophyta</taxon>
        <taxon>Magnoliopsida</taxon>
        <taxon>Liliopsida</taxon>
        <taxon>Araceae</taxon>
        <taxon>Aroideae</taxon>
        <taxon>Colocasieae</taxon>
        <taxon>Colocasia</taxon>
    </lineage>
</organism>
<accession>A0A843WWH8</accession>
<dbReference type="SUPFAM" id="SSF53098">
    <property type="entry name" value="Ribonuclease H-like"/>
    <property type="match status" value="1"/>
</dbReference>